<dbReference type="Gene3D" id="3.40.640.10">
    <property type="entry name" value="Type I PLP-dependent aspartate aminotransferase-like (Major domain)"/>
    <property type="match status" value="2"/>
</dbReference>
<dbReference type="InterPro" id="IPR050859">
    <property type="entry name" value="Class-I_PLP-dep_aminotransf"/>
</dbReference>
<dbReference type="GO" id="GO:0008483">
    <property type="term" value="F:transaminase activity"/>
    <property type="evidence" value="ECO:0007669"/>
    <property type="project" value="UniProtKB-KW"/>
</dbReference>
<dbReference type="PANTHER" id="PTHR42790:SF1">
    <property type="entry name" value="AROMATIC AMINO ACID AMINOTRANSFERASE, HYPOTHETICAL (EUROFUNG)"/>
    <property type="match status" value="1"/>
</dbReference>
<evidence type="ECO:0000256" key="2">
    <source>
        <dbReference type="ARBA" id="ARBA00007441"/>
    </source>
</evidence>
<evidence type="ECO:0000256" key="6">
    <source>
        <dbReference type="SAM" id="MobiDB-lite"/>
    </source>
</evidence>
<comment type="cofactor">
    <cofactor evidence="1">
        <name>pyridoxal 5'-phosphate</name>
        <dbReference type="ChEBI" id="CHEBI:597326"/>
    </cofactor>
</comment>
<feature type="region of interest" description="Disordered" evidence="6">
    <location>
        <begin position="89"/>
        <end position="121"/>
    </location>
</feature>
<dbReference type="CDD" id="cd00609">
    <property type="entry name" value="AAT_like"/>
    <property type="match status" value="1"/>
</dbReference>
<evidence type="ECO:0000313" key="8">
    <source>
        <dbReference type="EMBL" id="KAH7361975.1"/>
    </source>
</evidence>
<evidence type="ECO:0000313" key="9">
    <source>
        <dbReference type="Proteomes" id="UP000813385"/>
    </source>
</evidence>
<evidence type="ECO:0000259" key="7">
    <source>
        <dbReference type="Pfam" id="PF00155"/>
    </source>
</evidence>
<feature type="compositionally biased region" description="Low complexity" evidence="6">
    <location>
        <begin position="89"/>
        <end position="117"/>
    </location>
</feature>
<dbReference type="InterPro" id="IPR004839">
    <property type="entry name" value="Aminotransferase_I/II_large"/>
</dbReference>
<dbReference type="SUPFAM" id="SSF53383">
    <property type="entry name" value="PLP-dependent transferases"/>
    <property type="match status" value="1"/>
</dbReference>
<evidence type="ECO:0000256" key="3">
    <source>
        <dbReference type="ARBA" id="ARBA00022576"/>
    </source>
</evidence>
<evidence type="ECO:0000256" key="5">
    <source>
        <dbReference type="ARBA" id="ARBA00022898"/>
    </source>
</evidence>
<protein>
    <submittedName>
        <fullName evidence="8">Aromatic amino acid aminotransferase 1</fullName>
    </submittedName>
</protein>
<dbReference type="InterPro" id="IPR015424">
    <property type="entry name" value="PyrdxlP-dep_Trfase"/>
</dbReference>
<dbReference type="EMBL" id="JAGPXD010000003">
    <property type="protein sequence ID" value="KAH7361975.1"/>
    <property type="molecule type" value="Genomic_DNA"/>
</dbReference>
<gene>
    <name evidence="8" type="ORF">B0T11DRAFT_79209</name>
</gene>
<dbReference type="OrthoDB" id="691673at2759"/>
<evidence type="ECO:0000256" key="4">
    <source>
        <dbReference type="ARBA" id="ARBA00022679"/>
    </source>
</evidence>
<dbReference type="GO" id="GO:1901605">
    <property type="term" value="P:alpha-amino acid metabolic process"/>
    <property type="evidence" value="ECO:0007669"/>
    <property type="project" value="TreeGrafter"/>
</dbReference>
<proteinExistence type="inferred from homology"/>
<accession>A0A8K0TGD2</accession>
<reference evidence="8" key="1">
    <citation type="journal article" date="2021" name="Nat. Commun.">
        <title>Genetic determinants of endophytism in the Arabidopsis root mycobiome.</title>
        <authorList>
            <person name="Mesny F."/>
            <person name="Miyauchi S."/>
            <person name="Thiergart T."/>
            <person name="Pickel B."/>
            <person name="Atanasova L."/>
            <person name="Karlsson M."/>
            <person name="Huettel B."/>
            <person name="Barry K.W."/>
            <person name="Haridas S."/>
            <person name="Chen C."/>
            <person name="Bauer D."/>
            <person name="Andreopoulos W."/>
            <person name="Pangilinan J."/>
            <person name="LaButti K."/>
            <person name="Riley R."/>
            <person name="Lipzen A."/>
            <person name="Clum A."/>
            <person name="Drula E."/>
            <person name="Henrissat B."/>
            <person name="Kohler A."/>
            <person name="Grigoriev I.V."/>
            <person name="Martin F.M."/>
            <person name="Hacquard S."/>
        </authorList>
    </citation>
    <scope>NUCLEOTIDE SEQUENCE</scope>
    <source>
        <strain evidence="8">MPI-CAGE-AT-0016</strain>
    </source>
</reference>
<feature type="domain" description="Aminotransferase class I/classII large" evidence="7">
    <location>
        <begin position="145"/>
        <end position="437"/>
    </location>
</feature>
<dbReference type="Pfam" id="PF00155">
    <property type="entry name" value="Aminotran_1_2"/>
    <property type="match status" value="1"/>
</dbReference>
<dbReference type="GO" id="GO:0030170">
    <property type="term" value="F:pyridoxal phosphate binding"/>
    <property type="evidence" value="ECO:0007669"/>
    <property type="project" value="InterPro"/>
</dbReference>
<comment type="caution">
    <text evidence="8">The sequence shown here is derived from an EMBL/GenBank/DDBJ whole genome shotgun (WGS) entry which is preliminary data.</text>
</comment>
<dbReference type="PANTHER" id="PTHR42790">
    <property type="entry name" value="AMINOTRANSFERASE"/>
    <property type="match status" value="1"/>
</dbReference>
<organism evidence="8 9">
    <name type="scientific">Plectosphaerella cucumerina</name>
    <dbReference type="NCBI Taxonomy" id="40658"/>
    <lineage>
        <taxon>Eukaryota</taxon>
        <taxon>Fungi</taxon>
        <taxon>Dikarya</taxon>
        <taxon>Ascomycota</taxon>
        <taxon>Pezizomycotina</taxon>
        <taxon>Sordariomycetes</taxon>
        <taxon>Hypocreomycetidae</taxon>
        <taxon>Glomerellales</taxon>
        <taxon>Plectosphaerellaceae</taxon>
        <taxon>Plectosphaerella</taxon>
    </lineage>
</organism>
<keyword evidence="3 8" id="KW-0032">Aminotransferase</keyword>
<keyword evidence="5" id="KW-0663">Pyridoxal phosphate</keyword>
<name>A0A8K0TGD2_9PEZI</name>
<sequence length="670" mass="73324">MEAAPPPPLDLSHHFSFVTRARQASNIKKYYKFFQIPGIGNLAGGLPNASLFPFDTLEAQTAKPERWTPTPNHPPTADALSARLAAASLSSAPNGLPSRPAAPAKAKTPSKPASPSPDDAHAARHITVPMADARTNPFERIDLTTALQYGTAEGYPPLLSFVRQFTRQNLHPSVPYAGGPDVVLTTGSTDGMAKAVELLTDPWDPARHDIADRPHILSEKFMYPNVLAQTAPRGVRPVAVEIDAEGMLARGSGGLEDVLRNWDPRQGRRPHMMYTVTMGHNPTSGVLSVARRKEIYALCQEFDIIIVEDDPYWYLQFPSARAEQAAARDEVLPASEPAYRPAKSSGFDFLDSLVPSYLAFDVDGRVIRLDTFSKTIAPGCRLGWITAQPAIIERLTRITETTTQQPSGFVQAMVSELLLGPDQPQTAKSAFAALSRRDQRVFSGWDVAGWVRWLEGLRGTYERRMGRMSRILEEGSVQLKQSTPVRDDLADWGVVTKTRLYSFDWPAGGMFIWIRLHFESHPLWQARGTQPRGAAGGRVVAHDVVAWDSDSDGDDLGAPRLALIDGPALAAAFMAQCVRRPYLVVAGPGAMFAIDSDVAAESAWAYHRLCFAAVSEEEIEPCAKRWVAAVHRFWRIKDPREIEELIAEFTGKAGAQAEDAVNLAGFGGGC</sequence>
<keyword evidence="4" id="KW-0808">Transferase</keyword>
<keyword evidence="9" id="KW-1185">Reference proteome</keyword>
<dbReference type="Proteomes" id="UP000813385">
    <property type="component" value="Unassembled WGS sequence"/>
</dbReference>
<evidence type="ECO:0000256" key="1">
    <source>
        <dbReference type="ARBA" id="ARBA00001933"/>
    </source>
</evidence>
<comment type="similarity">
    <text evidence="2">Belongs to the class-I pyridoxal-phosphate-dependent aminotransferase family.</text>
</comment>
<dbReference type="InterPro" id="IPR015421">
    <property type="entry name" value="PyrdxlP-dep_Trfase_major"/>
</dbReference>
<dbReference type="AlphaFoldDB" id="A0A8K0TGD2"/>